<dbReference type="PROSITE" id="PS50217">
    <property type="entry name" value="BZIP"/>
    <property type="match status" value="1"/>
</dbReference>
<feature type="compositionally biased region" description="Acidic residues" evidence="2">
    <location>
        <begin position="233"/>
        <end position="242"/>
    </location>
</feature>
<comment type="caution">
    <text evidence="4">The sequence shown here is derived from an EMBL/GenBank/DDBJ whole genome shotgun (WGS) entry which is preliminary data.</text>
</comment>
<organism evidence="4 5">
    <name type="scientific">Galdieria partita</name>
    <dbReference type="NCBI Taxonomy" id="83374"/>
    <lineage>
        <taxon>Eukaryota</taxon>
        <taxon>Rhodophyta</taxon>
        <taxon>Bangiophyceae</taxon>
        <taxon>Galdieriales</taxon>
        <taxon>Galdieriaceae</taxon>
        <taxon>Galdieria</taxon>
    </lineage>
</organism>
<keyword evidence="1" id="KW-0175">Coiled coil</keyword>
<reference evidence="4" key="1">
    <citation type="journal article" date="2022" name="Proc. Natl. Acad. Sci. U.S.A.">
        <title>Life cycle and functional genomics of the unicellular red alga Galdieria for elucidating algal and plant evolution and industrial use.</title>
        <authorList>
            <person name="Hirooka S."/>
            <person name="Itabashi T."/>
            <person name="Ichinose T.M."/>
            <person name="Onuma R."/>
            <person name="Fujiwara T."/>
            <person name="Yamashita S."/>
            <person name="Jong L.W."/>
            <person name="Tomita R."/>
            <person name="Iwane A.H."/>
            <person name="Miyagishima S.Y."/>
        </authorList>
    </citation>
    <scope>NUCLEOTIDE SEQUENCE</scope>
    <source>
        <strain evidence="4">NBRC 102759</strain>
    </source>
</reference>
<accession>A0A9C7PR59</accession>
<feature type="compositionally biased region" description="Polar residues" evidence="2">
    <location>
        <begin position="62"/>
        <end position="83"/>
    </location>
</feature>
<dbReference type="PROSITE" id="PS00036">
    <property type="entry name" value="BZIP_BASIC"/>
    <property type="match status" value="1"/>
</dbReference>
<dbReference type="AlphaFoldDB" id="A0A9C7PR59"/>
<dbReference type="Proteomes" id="UP001061958">
    <property type="component" value="Unassembled WGS sequence"/>
</dbReference>
<dbReference type="SUPFAM" id="SSF57959">
    <property type="entry name" value="Leucine zipper domain"/>
    <property type="match status" value="1"/>
</dbReference>
<sequence>MSYLPKRKQSETEEAGSSQEQAHVVDRSFAPRLPPLRTLFEGTAALPRIKQSLTESEGENLPSYSSRRPSIPLITQSPSSQAAPGTERSPYHQLKFTADEPYTEVSHLVSACSNTRQFPLLSGPGVSSLEKRSSSLSTIEEERETIRSRTTKKRSYPLPILYEQQSETKSRREQSYATSLLKESEEREPEIAHAHHSQTRVPIFQTTQTEVSSESKSAFKPVVLSSKLLGRYEEEEEEEEEAQSGPSSTNVSSSQVLELLQSKGKKNLSEEERKTLKILRNRLSAEKSRLRQRQRMAEMARQIQEYEEALNAIRSEANALLRYVERLEAFCRLTGIPDYELQRPTLKFLPP</sequence>
<dbReference type="InterPro" id="IPR046347">
    <property type="entry name" value="bZIP_sf"/>
</dbReference>
<name>A0A9C7PR59_9RHOD</name>
<feature type="region of interest" description="Disordered" evidence="2">
    <location>
        <begin position="122"/>
        <end position="199"/>
    </location>
</feature>
<proteinExistence type="predicted"/>
<dbReference type="EMBL" id="BQMJ01000005">
    <property type="protein sequence ID" value="GJQ08970.1"/>
    <property type="molecule type" value="Genomic_DNA"/>
</dbReference>
<evidence type="ECO:0000256" key="1">
    <source>
        <dbReference type="SAM" id="Coils"/>
    </source>
</evidence>
<feature type="region of interest" description="Disordered" evidence="2">
    <location>
        <begin position="1"/>
        <end position="30"/>
    </location>
</feature>
<reference evidence="4" key="2">
    <citation type="submission" date="2022-01" db="EMBL/GenBank/DDBJ databases">
        <authorList>
            <person name="Hirooka S."/>
            <person name="Miyagishima S.Y."/>
        </authorList>
    </citation>
    <scope>NUCLEOTIDE SEQUENCE</scope>
    <source>
        <strain evidence="4">NBRC 102759</strain>
    </source>
</reference>
<protein>
    <recommendedName>
        <fullName evidence="3">BZIP domain-containing protein</fullName>
    </recommendedName>
</protein>
<evidence type="ECO:0000313" key="4">
    <source>
        <dbReference type="EMBL" id="GJQ08970.1"/>
    </source>
</evidence>
<gene>
    <name evidence="4" type="ORF">GpartN1_g761.t1</name>
</gene>
<feature type="region of interest" description="Disordered" evidence="2">
    <location>
        <begin position="44"/>
        <end position="90"/>
    </location>
</feature>
<dbReference type="InterPro" id="IPR004827">
    <property type="entry name" value="bZIP"/>
</dbReference>
<evidence type="ECO:0000256" key="2">
    <source>
        <dbReference type="SAM" id="MobiDB-lite"/>
    </source>
</evidence>
<keyword evidence="5" id="KW-1185">Reference proteome</keyword>
<feature type="coiled-coil region" evidence="1">
    <location>
        <begin position="273"/>
        <end position="323"/>
    </location>
</feature>
<dbReference type="OrthoDB" id="10460622at2759"/>
<feature type="domain" description="BZIP" evidence="3">
    <location>
        <begin position="271"/>
        <end position="328"/>
    </location>
</feature>
<feature type="region of interest" description="Disordered" evidence="2">
    <location>
        <begin position="231"/>
        <end position="256"/>
    </location>
</feature>
<dbReference type="GO" id="GO:0003700">
    <property type="term" value="F:DNA-binding transcription factor activity"/>
    <property type="evidence" value="ECO:0007669"/>
    <property type="project" value="InterPro"/>
</dbReference>
<dbReference type="SMART" id="SM00338">
    <property type="entry name" value="BRLZ"/>
    <property type="match status" value="1"/>
</dbReference>
<evidence type="ECO:0000259" key="3">
    <source>
        <dbReference type="PROSITE" id="PS50217"/>
    </source>
</evidence>
<feature type="compositionally biased region" description="Basic and acidic residues" evidence="2">
    <location>
        <begin position="182"/>
        <end position="193"/>
    </location>
</feature>
<evidence type="ECO:0000313" key="5">
    <source>
        <dbReference type="Proteomes" id="UP001061958"/>
    </source>
</evidence>